<dbReference type="PANTHER" id="PTHR46579">
    <property type="entry name" value="F5/8 TYPE C DOMAIN-CONTAINING PROTEIN-RELATED"/>
    <property type="match status" value="1"/>
</dbReference>
<comment type="caution">
    <text evidence="1">The sequence shown here is derived from an EMBL/GenBank/DDBJ whole genome shotgun (WGS) entry which is preliminary data.</text>
</comment>
<organism evidence="1 2">
    <name type="scientific">Pocillopora meandrina</name>
    <dbReference type="NCBI Taxonomy" id="46732"/>
    <lineage>
        <taxon>Eukaryota</taxon>
        <taxon>Metazoa</taxon>
        <taxon>Cnidaria</taxon>
        <taxon>Anthozoa</taxon>
        <taxon>Hexacorallia</taxon>
        <taxon>Scleractinia</taxon>
        <taxon>Astrocoeniina</taxon>
        <taxon>Pocilloporidae</taxon>
        <taxon>Pocillopora</taxon>
    </lineage>
</organism>
<reference evidence="1 2" key="1">
    <citation type="submission" date="2022-05" db="EMBL/GenBank/DDBJ databases">
        <authorList>
            <consortium name="Genoscope - CEA"/>
            <person name="William W."/>
        </authorList>
    </citation>
    <scope>NUCLEOTIDE SEQUENCE [LARGE SCALE GENOMIC DNA]</scope>
</reference>
<dbReference type="AlphaFoldDB" id="A0AAU9XPD8"/>
<evidence type="ECO:0000313" key="2">
    <source>
        <dbReference type="Proteomes" id="UP001159428"/>
    </source>
</evidence>
<proteinExistence type="predicted"/>
<sequence>MEFCHTFEELCGKDLVTPNMHLHGHLKECLLDYGPFHSFWCFSFERFNGILGSFQTNNRSIEIQLMRKFLSQTKVKDFEYPEMFQETFLEFFEGSHSSGSVKDTQEPIKQFLSLRQHREISIKDLHLCDWTASDDIVEMSTFRDETLDTDDLTALESVYKELLGLGEGTFLEMPHTIAEFKSLKVGSVVYGSSQSQTTRNSFVLANWAGHEGRLACSSGCNDVRPGQVISFFRHRIKVKLAESYLPEQRYMFYFARVNWYSVHPERFSHGVPVEIWCNSFDLFRPACFMPVQRIKSNCSLGEKVYKQENVSWVTS</sequence>
<keyword evidence="2" id="KW-1185">Reference proteome</keyword>
<accession>A0AAU9XPD8</accession>
<protein>
    <submittedName>
        <fullName evidence="1">Uncharacterized protein</fullName>
    </submittedName>
</protein>
<name>A0AAU9XPD8_9CNID</name>
<gene>
    <name evidence="1" type="ORF">PMEA_00026457</name>
</gene>
<dbReference type="Proteomes" id="UP001159428">
    <property type="component" value="Unassembled WGS sequence"/>
</dbReference>
<evidence type="ECO:0000313" key="1">
    <source>
        <dbReference type="EMBL" id="CAH3152032.1"/>
    </source>
</evidence>
<dbReference type="PANTHER" id="PTHR46579:SF2">
    <property type="entry name" value="C2H2-TYPE DOMAIN-CONTAINING PROTEIN"/>
    <property type="match status" value="1"/>
</dbReference>
<dbReference type="EMBL" id="CALNXJ010000050">
    <property type="protein sequence ID" value="CAH3152032.1"/>
    <property type="molecule type" value="Genomic_DNA"/>
</dbReference>